<keyword evidence="10" id="KW-0007">Acetylation</keyword>
<dbReference type="PANTHER" id="PTHR11073">
    <property type="entry name" value="CALRETICULIN AND CALNEXIN"/>
    <property type="match status" value="1"/>
</dbReference>
<reference evidence="17" key="3">
    <citation type="submission" date="2025-08" db="UniProtKB">
        <authorList>
            <consortium name="Ensembl"/>
        </authorList>
    </citation>
    <scope>IDENTIFICATION</scope>
</reference>
<evidence type="ECO:0000256" key="7">
    <source>
        <dbReference type="ARBA" id="ARBA00022824"/>
    </source>
</evidence>
<dbReference type="Gene3D" id="2.10.250.10">
    <property type="entry name" value="Calreticulin/calnexin, P domain"/>
    <property type="match status" value="1"/>
</dbReference>
<keyword evidence="13 15" id="KW-0143">Chaperone</keyword>
<keyword evidence="12 14" id="KW-1015">Disulfide bond</keyword>
<feature type="signal peptide" evidence="15">
    <location>
        <begin position="1"/>
        <end position="24"/>
    </location>
</feature>
<reference evidence="17" key="4">
    <citation type="submission" date="2025-09" db="UniProtKB">
        <authorList>
            <consortium name="Ensembl"/>
        </authorList>
    </citation>
    <scope>IDENTIFICATION</scope>
</reference>
<evidence type="ECO:0000256" key="8">
    <source>
        <dbReference type="ARBA" id="ARBA00022837"/>
    </source>
</evidence>
<evidence type="ECO:0000313" key="17">
    <source>
        <dbReference type="Ensembl" id="ENSAMXP00000053806.1"/>
    </source>
</evidence>
<dbReference type="Ensembl" id="ENSAMXT00000052477.1">
    <property type="protein sequence ID" value="ENSAMXP00000053806.1"/>
    <property type="gene ID" value="ENSAMXG00000013782.2"/>
</dbReference>
<dbReference type="PROSITE" id="PS00804">
    <property type="entry name" value="CALRETICULIN_2"/>
    <property type="match status" value="1"/>
</dbReference>
<evidence type="ECO:0000313" key="18">
    <source>
        <dbReference type="Proteomes" id="UP000018467"/>
    </source>
</evidence>
<dbReference type="GO" id="GO:0005789">
    <property type="term" value="C:endoplasmic reticulum membrane"/>
    <property type="evidence" value="ECO:0007669"/>
    <property type="project" value="UniProtKB-SubCell"/>
</dbReference>
<sequence length="533" mass="61132">MVSLQGKTLTALFFCLTFIPTEENQNVYRSVSAPAQAHFAETFDTDSLDRRWVMSRALKEGEDDIHKYDGEWVIEEPRNQVLAGNKGLVLKSPGHHHAISAYLRTAYHFRDKPLCLQYEVDFQKGIDCGGAYIKLLTYTDNLRLSQFSDGTPYTIMFGPDKCGTTYKVHFIFRHRNPRTGAYEEKHAQQPEADLSEYFTDRKPHLYTLNLFPDNTFEILIDQTLVKKGSLLEDMDPPVVPPHEIEDPKDRKPNDWDDRSHISDPTVTKPYDWDEDAPRLIDDPTAQRPAGWIEEEEPFVPDPEAQPPHDWSVEMDGEWEPPLIDNPACAEAAGCGPWKPPLAPNPAYKGKWKAPVIENPNYQGKWQPRMIPNPAYFEDPQPFRMSPVGAVGFELWSLTGDVLFDNILVCDDLETAKRWTVDTWGQRQTPGVIQRLLFATAKRPWLWGVYVFSVGLPIVLFISFMWPDKRFGPAGEDYYYKKSDEPQPDSPQDSESQATLNDYGSKVRTGPRKRETRKAQKKSDLELKVITYLM</sequence>
<keyword evidence="7 15" id="KW-0256">Endoplasmic reticulum</keyword>
<dbReference type="AlphaFoldDB" id="A0A3B1KIZ2"/>
<organism evidence="17 18">
    <name type="scientific">Astyanax mexicanus</name>
    <name type="common">Blind cave fish</name>
    <name type="synonym">Astyanax fasciatus mexicanus</name>
    <dbReference type="NCBI Taxonomy" id="7994"/>
    <lineage>
        <taxon>Eukaryota</taxon>
        <taxon>Metazoa</taxon>
        <taxon>Chordata</taxon>
        <taxon>Craniata</taxon>
        <taxon>Vertebrata</taxon>
        <taxon>Euteleostomi</taxon>
        <taxon>Actinopterygii</taxon>
        <taxon>Neopterygii</taxon>
        <taxon>Teleostei</taxon>
        <taxon>Ostariophysi</taxon>
        <taxon>Characiformes</taxon>
        <taxon>Characoidei</taxon>
        <taxon>Acestrorhamphidae</taxon>
        <taxon>Acestrorhamphinae</taxon>
        <taxon>Astyanax</taxon>
    </lineage>
</organism>
<keyword evidence="5 15" id="KW-0732">Signal</keyword>
<evidence type="ECO:0000256" key="13">
    <source>
        <dbReference type="ARBA" id="ARBA00023186"/>
    </source>
</evidence>
<evidence type="ECO:0000256" key="6">
    <source>
        <dbReference type="ARBA" id="ARBA00022737"/>
    </source>
</evidence>
<dbReference type="InterPro" id="IPR013320">
    <property type="entry name" value="ConA-like_dom_sf"/>
</dbReference>
<keyword evidence="18" id="KW-1185">Reference proteome</keyword>
<feature type="disulfide bond" evidence="14">
    <location>
        <begin position="128"/>
        <end position="162"/>
    </location>
</feature>
<evidence type="ECO:0000256" key="4">
    <source>
        <dbReference type="ARBA" id="ARBA00022692"/>
    </source>
</evidence>
<proteinExistence type="inferred from homology"/>
<feature type="chain" id="PRO_5017104744" evidence="15">
    <location>
        <begin position="25"/>
        <end position="533"/>
    </location>
</feature>
<feature type="transmembrane region" description="Helical" evidence="15">
    <location>
        <begin position="444"/>
        <end position="465"/>
    </location>
</feature>
<evidence type="ECO:0000256" key="5">
    <source>
        <dbReference type="ARBA" id="ARBA00022729"/>
    </source>
</evidence>
<name>A0A3B1KIZ2_ASTMX</name>
<evidence type="ECO:0000256" key="3">
    <source>
        <dbReference type="ARBA" id="ARBA00022553"/>
    </source>
</evidence>
<evidence type="ECO:0000256" key="11">
    <source>
        <dbReference type="ARBA" id="ARBA00023136"/>
    </source>
</evidence>
<dbReference type="GO" id="GO:0005509">
    <property type="term" value="F:calcium ion binding"/>
    <property type="evidence" value="ECO:0007669"/>
    <property type="project" value="InterPro"/>
</dbReference>
<dbReference type="Pfam" id="PF00262">
    <property type="entry name" value="Calreticulin"/>
    <property type="match status" value="1"/>
</dbReference>
<evidence type="ECO:0000256" key="1">
    <source>
        <dbReference type="ARBA" id="ARBA00004115"/>
    </source>
</evidence>
<dbReference type="InterPro" id="IPR018124">
    <property type="entry name" value="Calret/calnex_CS"/>
</dbReference>
<dbReference type="SUPFAM" id="SSF63887">
    <property type="entry name" value="P-domain of calnexin/calreticulin"/>
    <property type="match status" value="1"/>
</dbReference>
<reference evidence="18" key="1">
    <citation type="submission" date="2013-03" db="EMBL/GenBank/DDBJ databases">
        <authorList>
            <person name="Jeffery W."/>
            <person name="Warren W."/>
            <person name="Wilson R.K."/>
        </authorList>
    </citation>
    <scope>NUCLEOTIDE SEQUENCE</scope>
    <source>
        <strain evidence="18">female</strain>
    </source>
</reference>
<dbReference type="InParanoid" id="A0A3B1KIZ2"/>
<dbReference type="PRINTS" id="PR00626">
    <property type="entry name" value="CALRETICULIN"/>
</dbReference>
<evidence type="ECO:0000256" key="14">
    <source>
        <dbReference type="PIRSR" id="PIRSR601580-3"/>
    </source>
</evidence>
<evidence type="ECO:0000256" key="15">
    <source>
        <dbReference type="RuleBase" id="RU362126"/>
    </source>
</evidence>
<reference evidence="18" key="2">
    <citation type="journal article" date="2014" name="Nat. Commun.">
        <title>The cavefish genome reveals candidate genes for eye loss.</title>
        <authorList>
            <person name="McGaugh S.E."/>
            <person name="Gross J.B."/>
            <person name="Aken B."/>
            <person name="Blin M."/>
            <person name="Borowsky R."/>
            <person name="Chalopin D."/>
            <person name="Hinaux H."/>
            <person name="Jeffery W.R."/>
            <person name="Keene A."/>
            <person name="Ma L."/>
            <person name="Minx P."/>
            <person name="Murphy D."/>
            <person name="O'Quin K.E."/>
            <person name="Retaux S."/>
            <person name="Rohner N."/>
            <person name="Searle S.M."/>
            <person name="Stahl B.A."/>
            <person name="Tabin C."/>
            <person name="Volff J.N."/>
            <person name="Yoshizawa M."/>
            <person name="Warren W.C."/>
        </authorList>
    </citation>
    <scope>NUCLEOTIDE SEQUENCE [LARGE SCALE GENOMIC DNA]</scope>
    <source>
        <strain evidence="18">female</strain>
    </source>
</reference>
<feature type="compositionally biased region" description="Basic and acidic residues" evidence="16">
    <location>
        <begin position="242"/>
        <end position="261"/>
    </location>
</feature>
<dbReference type="PANTHER" id="PTHR11073:SF37">
    <property type="entry name" value="CALNEXIN-LIKE"/>
    <property type="match status" value="1"/>
</dbReference>
<keyword evidence="3" id="KW-0597">Phosphoprotein</keyword>
<evidence type="ECO:0000256" key="10">
    <source>
        <dbReference type="ARBA" id="ARBA00022990"/>
    </source>
</evidence>
<dbReference type="GO" id="GO:0006457">
    <property type="term" value="P:protein folding"/>
    <property type="evidence" value="ECO:0007669"/>
    <property type="project" value="InterPro"/>
</dbReference>
<dbReference type="FunFam" id="2.10.250.10:FF:000001">
    <property type="entry name" value="Calnexin homolog"/>
    <property type="match status" value="1"/>
</dbReference>
<dbReference type="Proteomes" id="UP000018467">
    <property type="component" value="Unassembled WGS sequence"/>
</dbReference>
<dbReference type="GeneTree" id="ENSGT00950000182915"/>
<evidence type="ECO:0000256" key="12">
    <source>
        <dbReference type="ARBA" id="ARBA00023157"/>
    </source>
</evidence>
<dbReference type="Gene3D" id="2.60.120.200">
    <property type="match status" value="1"/>
</dbReference>
<evidence type="ECO:0000256" key="2">
    <source>
        <dbReference type="ARBA" id="ARBA00010983"/>
    </source>
</evidence>
<dbReference type="InterPro" id="IPR001580">
    <property type="entry name" value="Calret/calnex"/>
</dbReference>
<dbReference type="Bgee" id="ENSAMXG00000013782">
    <property type="expression patterns" value="Expressed in intestine and 7 other cell types or tissues"/>
</dbReference>
<accession>A0A3B1KIZ2</accession>
<comment type="similarity">
    <text evidence="2 15">Belongs to the calreticulin family.</text>
</comment>
<keyword evidence="11 15" id="KW-0472">Membrane</keyword>
<dbReference type="STRING" id="7994.ENSAMXP00000053806"/>
<dbReference type="SUPFAM" id="SSF49899">
    <property type="entry name" value="Concanavalin A-like lectins/glucanases"/>
    <property type="match status" value="2"/>
</dbReference>
<keyword evidence="9 15" id="KW-1133">Transmembrane helix</keyword>
<keyword evidence="4 15" id="KW-0812">Transmembrane</keyword>
<dbReference type="GO" id="GO:0051082">
    <property type="term" value="F:unfolded protein binding"/>
    <property type="evidence" value="ECO:0007669"/>
    <property type="project" value="InterPro"/>
</dbReference>
<feature type="region of interest" description="Disordered" evidence="16">
    <location>
        <begin position="232"/>
        <end position="284"/>
    </location>
</feature>
<keyword evidence="8" id="KW-0106">Calcium</keyword>
<comment type="subcellular location">
    <subcellularLocation>
        <location evidence="1">Endoplasmic reticulum membrane</location>
        <topology evidence="1">Single-pass type I membrane protein</topology>
    </subcellularLocation>
</comment>
<evidence type="ECO:0000256" key="16">
    <source>
        <dbReference type="SAM" id="MobiDB-lite"/>
    </source>
</evidence>
<feature type="compositionally biased region" description="Polar residues" evidence="16">
    <location>
        <begin position="489"/>
        <end position="501"/>
    </location>
</feature>
<dbReference type="InterPro" id="IPR009033">
    <property type="entry name" value="Calreticulin/calnexin_P_dom_sf"/>
</dbReference>
<dbReference type="FunFam" id="2.60.120.200:FF:000430">
    <property type="entry name" value="Si:ch211-274f20.2"/>
    <property type="match status" value="1"/>
</dbReference>
<dbReference type="GO" id="GO:0036503">
    <property type="term" value="P:ERAD pathway"/>
    <property type="evidence" value="ECO:0007669"/>
    <property type="project" value="TreeGrafter"/>
</dbReference>
<feature type="region of interest" description="Disordered" evidence="16">
    <location>
        <begin position="479"/>
        <end position="521"/>
    </location>
</feature>
<evidence type="ECO:0000256" key="9">
    <source>
        <dbReference type="ARBA" id="ARBA00022989"/>
    </source>
</evidence>
<protein>
    <submittedName>
        <fullName evidence="17">Si:ch211-274f20.2</fullName>
    </submittedName>
</protein>
<keyword evidence="6" id="KW-0677">Repeat</keyword>